<accession>A0ABV9AE46</accession>
<evidence type="ECO:0000313" key="3">
    <source>
        <dbReference type="EMBL" id="MFC4497989.1"/>
    </source>
</evidence>
<evidence type="ECO:0000256" key="2">
    <source>
        <dbReference type="ARBA" id="ARBA00023002"/>
    </source>
</evidence>
<evidence type="ECO:0000313" key="4">
    <source>
        <dbReference type="Proteomes" id="UP001595839"/>
    </source>
</evidence>
<comment type="similarity">
    <text evidence="1">Belongs to the short-chain dehydrogenases/reductases (SDR) family.</text>
</comment>
<evidence type="ECO:0000256" key="1">
    <source>
        <dbReference type="ARBA" id="ARBA00006484"/>
    </source>
</evidence>
<sequence length="261" mass="27333">MSAYDDTLGGEPARLDLDGRVALVTGGARGLGRATAHQLCAAGCDVYVNYHRDEESARRTVEELAGLKGTAVAARADVRDEAEFQSLLDRVAAERGGLDVFVHNAATFRHNTAVGPDLDAFRAELDLALNPLLSGGPRLAELMAGRPGRIIVVSSNGARSVIPGYVNVGVAKAAMENLVRYLAVELAGQGIAVNAVATALLDKGELTANRSIAEFLGRRTPAGRLTTPQDVAEFITLLATDRAAWLHGQVITVDGGLGLLA</sequence>
<reference evidence="4" key="1">
    <citation type="journal article" date="2019" name="Int. J. Syst. Evol. Microbiol.">
        <title>The Global Catalogue of Microorganisms (GCM) 10K type strain sequencing project: providing services to taxonomists for standard genome sequencing and annotation.</title>
        <authorList>
            <consortium name="The Broad Institute Genomics Platform"/>
            <consortium name="The Broad Institute Genome Sequencing Center for Infectious Disease"/>
            <person name="Wu L."/>
            <person name="Ma J."/>
        </authorList>
    </citation>
    <scope>NUCLEOTIDE SEQUENCE [LARGE SCALE GENOMIC DNA]</scope>
    <source>
        <strain evidence="4">CGMCC 4.7177</strain>
    </source>
</reference>
<name>A0ABV9AE46_9ACTN</name>
<dbReference type="Pfam" id="PF13561">
    <property type="entry name" value="adh_short_C2"/>
    <property type="match status" value="1"/>
</dbReference>
<dbReference type="Proteomes" id="UP001595839">
    <property type="component" value="Unassembled WGS sequence"/>
</dbReference>
<dbReference type="InterPro" id="IPR036291">
    <property type="entry name" value="NAD(P)-bd_dom_sf"/>
</dbReference>
<dbReference type="PANTHER" id="PTHR43639:SF1">
    <property type="entry name" value="SHORT-CHAIN DEHYDROGENASE_REDUCTASE FAMILY PROTEIN"/>
    <property type="match status" value="1"/>
</dbReference>
<dbReference type="SUPFAM" id="SSF51735">
    <property type="entry name" value="NAD(P)-binding Rossmann-fold domains"/>
    <property type="match status" value="1"/>
</dbReference>
<dbReference type="GO" id="GO:0016491">
    <property type="term" value="F:oxidoreductase activity"/>
    <property type="evidence" value="ECO:0007669"/>
    <property type="project" value="UniProtKB-KW"/>
</dbReference>
<dbReference type="EC" id="1.1.1.-" evidence="3"/>
<dbReference type="RefSeq" id="WP_381165983.1">
    <property type="nucleotide sequence ID" value="NZ_JBHSFK010000001.1"/>
</dbReference>
<dbReference type="PRINTS" id="PR00081">
    <property type="entry name" value="GDHRDH"/>
</dbReference>
<comment type="caution">
    <text evidence="3">The sequence shown here is derived from an EMBL/GenBank/DDBJ whole genome shotgun (WGS) entry which is preliminary data.</text>
</comment>
<keyword evidence="4" id="KW-1185">Reference proteome</keyword>
<dbReference type="EMBL" id="JBHSFK010000001">
    <property type="protein sequence ID" value="MFC4497989.1"/>
    <property type="molecule type" value="Genomic_DNA"/>
</dbReference>
<protein>
    <submittedName>
        <fullName evidence="3">SDR family NAD(P)-dependent oxidoreductase</fullName>
        <ecNumber evidence="3">1.1.1.-</ecNumber>
    </submittedName>
</protein>
<gene>
    <name evidence="3" type="ORF">ACFPIH_00410</name>
</gene>
<dbReference type="InterPro" id="IPR002347">
    <property type="entry name" value="SDR_fam"/>
</dbReference>
<proteinExistence type="inferred from homology"/>
<dbReference type="Gene3D" id="3.40.50.720">
    <property type="entry name" value="NAD(P)-binding Rossmann-like Domain"/>
    <property type="match status" value="1"/>
</dbReference>
<keyword evidence="2 3" id="KW-0560">Oxidoreductase</keyword>
<dbReference type="PANTHER" id="PTHR43639">
    <property type="entry name" value="OXIDOREDUCTASE, SHORT-CHAIN DEHYDROGENASE/REDUCTASE FAMILY (AFU_ORTHOLOGUE AFUA_5G02870)"/>
    <property type="match status" value="1"/>
</dbReference>
<organism evidence="3 4">
    <name type="scientific">Streptomyces vulcanius</name>
    <dbReference type="NCBI Taxonomy" id="1441876"/>
    <lineage>
        <taxon>Bacteria</taxon>
        <taxon>Bacillati</taxon>
        <taxon>Actinomycetota</taxon>
        <taxon>Actinomycetes</taxon>
        <taxon>Kitasatosporales</taxon>
        <taxon>Streptomycetaceae</taxon>
        <taxon>Streptomyces</taxon>
    </lineage>
</organism>